<name>A0A1K2EQ15_STRAR</name>
<reference evidence="1 2" key="1">
    <citation type="submission" date="2016-11" db="EMBL/GenBank/DDBJ databases">
        <authorList>
            <person name="Jaros S."/>
            <person name="Januszkiewicz K."/>
            <person name="Wedrychowicz H."/>
        </authorList>
    </citation>
    <scope>NUCLEOTIDE SEQUENCE [LARGE SCALE GENOMIC DNA]</scope>
    <source>
        <strain evidence="1 2">OK807</strain>
    </source>
</reference>
<accession>A0A1K2EQ15</accession>
<dbReference type="EMBL" id="FPJO01000021">
    <property type="protein sequence ID" value="SFY37759.1"/>
    <property type="molecule type" value="Genomic_DNA"/>
</dbReference>
<proteinExistence type="predicted"/>
<dbReference type="AlphaFoldDB" id="A0A1K2EQ15"/>
<gene>
    <name evidence="1" type="ORF">SAMN02787144_1021114</name>
</gene>
<protein>
    <submittedName>
        <fullName evidence="1">Uncharacterized protein</fullName>
    </submittedName>
</protein>
<dbReference type="Pfam" id="PF19690">
    <property type="entry name" value="DUF6191"/>
    <property type="match status" value="1"/>
</dbReference>
<organism evidence="1 2">
    <name type="scientific">Streptomyces atratus</name>
    <dbReference type="NCBI Taxonomy" id="1893"/>
    <lineage>
        <taxon>Bacteria</taxon>
        <taxon>Bacillati</taxon>
        <taxon>Actinomycetota</taxon>
        <taxon>Actinomycetes</taxon>
        <taxon>Kitasatosporales</taxon>
        <taxon>Streptomycetaceae</taxon>
        <taxon>Streptomyces</taxon>
    </lineage>
</organism>
<dbReference type="STRING" id="1893.SAMN02787144_1021114"/>
<evidence type="ECO:0000313" key="2">
    <source>
        <dbReference type="Proteomes" id="UP000181909"/>
    </source>
</evidence>
<sequence>MLMLSSLLVMAVLVMVPFMLASARYAVIRTGHPAWLGRVLAGRTPREGLGVGASVADELHAFLNSAKRVQIEHRVEEQVLKDDTLDGAPPRMGVDLDAGTAVIRAEGPAA</sequence>
<dbReference type="InterPro" id="IPR045684">
    <property type="entry name" value="DUF6191"/>
</dbReference>
<dbReference type="Proteomes" id="UP000181909">
    <property type="component" value="Unassembled WGS sequence"/>
</dbReference>
<evidence type="ECO:0000313" key="1">
    <source>
        <dbReference type="EMBL" id="SFY37759.1"/>
    </source>
</evidence>